<keyword evidence="3" id="KW-1185">Reference proteome</keyword>
<dbReference type="AlphaFoldDB" id="M7BNB6"/>
<reference evidence="3" key="1">
    <citation type="journal article" date="2013" name="Nat. Genet.">
        <title>The draft genomes of soft-shell turtle and green sea turtle yield insights into the development and evolution of the turtle-specific body plan.</title>
        <authorList>
            <person name="Wang Z."/>
            <person name="Pascual-Anaya J."/>
            <person name="Zadissa A."/>
            <person name="Li W."/>
            <person name="Niimura Y."/>
            <person name="Huang Z."/>
            <person name="Li C."/>
            <person name="White S."/>
            <person name="Xiong Z."/>
            <person name="Fang D."/>
            <person name="Wang B."/>
            <person name="Ming Y."/>
            <person name="Chen Y."/>
            <person name="Zheng Y."/>
            <person name="Kuraku S."/>
            <person name="Pignatelli M."/>
            <person name="Herrero J."/>
            <person name="Beal K."/>
            <person name="Nozawa M."/>
            <person name="Li Q."/>
            <person name="Wang J."/>
            <person name="Zhang H."/>
            <person name="Yu L."/>
            <person name="Shigenobu S."/>
            <person name="Wang J."/>
            <person name="Liu J."/>
            <person name="Flicek P."/>
            <person name="Searle S."/>
            <person name="Wang J."/>
            <person name="Kuratani S."/>
            <person name="Yin Y."/>
            <person name="Aken B."/>
            <person name="Zhang G."/>
            <person name="Irie N."/>
        </authorList>
    </citation>
    <scope>NUCLEOTIDE SEQUENCE [LARGE SCALE GENOMIC DNA]</scope>
</reference>
<sequence length="157" mass="17464">MLPPPTLLGHREPSSTPSTANSALPLVPRFRASPHCLSWAPTSVKATEDNHFLPLFSYREPNSTSSAATLLSYVSRPFSKITRAGAIAMEPTQISAAVLIIVNTSRIIQQYVQSLQNRARKQRQRDYYTDEDMDTDGTAYGDWEIMVVLAQVHVVEC</sequence>
<gene>
    <name evidence="2" type="ORF">UY3_13193</name>
</gene>
<dbReference type="EMBL" id="KB554349">
    <property type="protein sequence ID" value="EMP29687.1"/>
    <property type="molecule type" value="Genomic_DNA"/>
</dbReference>
<protein>
    <submittedName>
        <fullName evidence="2">Uncharacterized protein</fullName>
    </submittedName>
</protein>
<feature type="region of interest" description="Disordered" evidence="1">
    <location>
        <begin position="1"/>
        <end position="23"/>
    </location>
</feature>
<name>M7BNB6_CHEMY</name>
<organism evidence="2 3">
    <name type="scientific">Chelonia mydas</name>
    <name type="common">Green sea-turtle</name>
    <name type="synonym">Chelonia agassizi</name>
    <dbReference type="NCBI Taxonomy" id="8469"/>
    <lineage>
        <taxon>Eukaryota</taxon>
        <taxon>Metazoa</taxon>
        <taxon>Chordata</taxon>
        <taxon>Craniata</taxon>
        <taxon>Vertebrata</taxon>
        <taxon>Euteleostomi</taxon>
        <taxon>Archelosauria</taxon>
        <taxon>Testudinata</taxon>
        <taxon>Testudines</taxon>
        <taxon>Cryptodira</taxon>
        <taxon>Durocryptodira</taxon>
        <taxon>Americhelydia</taxon>
        <taxon>Chelonioidea</taxon>
        <taxon>Cheloniidae</taxon>
        <taxon>Chelonia</taxon>
    </lineage>
</organism>
<accession>M7BNB6</accession>
<dbReference type="Proteomes" id="UP000031443">
    <property type="component" value="Unassembled WGS sequence"/>
</dbReference>
<evidence type="ECO:0000313" key="2">
    <source>
        <dbReference type="EMBL" id="EMP29687.1"/>
    </source>
</evidence>
<evidence type="ECO:0000313" key="3">
    <source>
        <dbReference type="Proteomes" id="UP000031443"/>
    </source>
</evidence>
<evidence type="ECO:0000256" key="1">
    <source>
        <dbReference type="SAM" id="MobiDB-lite"/>
    </source>
</evidence>
<proteinExistence type="predicted"/>